<dbReference type="EMBL" id="PSQG01000009">
    <property type="protein sequence ID" value="RCH44185.1"/>
    <property type="molecule type" value="Genomic_DNA"/>
</dbReference>
<dbReference type="GO" id="GO:0047355">
    <property type="term" value="F:CDP-glycerol glycerophosphotransferase activity"/>
    <property type="evidence" value="ECO:0007669"/>
    <property type="project" value="InterPro"/>
</dbReference>
<evidence type="ECO:0000313" key="2">
    <source>
        <dbReference type="Proteomes" id="UP000253208"/>
    </source>
</evidence>
<accession>A0A367G0N5</accession>
<sequence>MEQTFLEKLKRVKPGDLLHIIKFILAFPIAMVYRLFRRDLWLLCDTENECRDNGFWLYKYLRENTSEDAVYAINRKSPDYARVKNLGPVIQYGSFRHWIYYLAASKNISSQKMGKPNAAICYVLEVYGILRNKRAFLQHGIITADLSFLYYPHTKMSLFVTSTYDEWKYVNDRYGYPEGYVQELGLCRFDQLHDMKVKKNQILIMPTWRMYIRNEISASDHELEAQKFMETDYYRYWDALLKDERLIRYIEENDLQIIFYPHREMHRFLKYFHVDHPKITVASWPEYDVQTLLKESAVLVTDFSSVAMDFAYMKKPLVYYQFDNEKFRQSHHQIGYFDFRKDGFGPVCVTEQEVTDWLIRLHKQGFANEEIYLERHGKYFDLWDTKNCERNYKAIKEM</sequence>
<gene>
    <name evidence="1" type="ORF">C4886_07655</name>
</gene>
<comment type="caution">
    <text evidence="1">The sequence shown here is derived from an EMBL/GenBank/DDBJ whole genome shotgun (WGS) entry which is preliminary data.</text>
</comment>
<dbReference type="InterPro" id="IPR043148">
    <property type="entry name" value="TagF_C"/>
</dbReference>
<dbReference type="GO" id="GO:0016020">
    <property type="term" value="C:membrane"/>
    <property type="evidence" value="ECO:0007669"/>
    <property type="project" value="InterPro"/>
</dbReference>
<dbReference type="SUPFAM" id="SSF53756">
    <property type="entry name" value="UDP-Glycosyltransferase/glycogen phosphorylase"/>
    <property type="match status" value="1"/>
</dbReference>
<dbReference type="RefSeq" id="WP_021651922.1">
    <property type="nucleotide sequence ID" value="NZ_PSQG01000009.1"/>
</dbReference>
<dbReference type="PANTHER" id="PTHR37316:SF3">
    <property type="entry name" value="TEICHOIC ACID GLYCEROL-PHOSPHATE TRANSFERASE"/>
    <property type="match status" value="1"/>
</dbReference>
<keyword evidence="1" id="KW-0808">Transferase</keyword>
<dbReference type="InterPro" id="IPR007554">
    <property type="entry name" value="Glycerophosphate_synth"/>
</dbReference>
<dbReference type="PANTHER" id="PTHR37316">
    <property type="entry name" value="TEICHOIC ACID GLYCEROL-PHOSPHATE PRIMASE"/>
    <property type="match status" value="1"/>
</dbReference>
<organism evidence="1 2">
    <name type="scientific">Blautia obeum</name>
    <dbReference type="NCBI Taxonomy" id="40520"/>
    <lineage>
        <taxon>Bacteria</taxon>
        <taxon>Bacillati</taxon>
        <taxon>Bacillota</taxon>
        <taxon>Clostridia</taxon>
        <taxon>Lachnospirales</taxon>
        <taxon>Lachnospiraceae</taxon>
        <taxon>Blautia</taxon>
    </lineage>
</organism>
<dbReference type="Pfam" id="PF04464">
    <property type="entry name" value="Glyphos_transf"/>
    <property type="match status" value="1"/>
</dbReference>
<dbReference type="InterPro" id="IPR051612">
    <property type="entry name" value="Teichoic_Acid_Biosynth"/>
</dbReference>
<proteinExistence type="predicted"/>
<dbReference type="Gene3D" id="3.40.50.12580">
    <property type="match status" value="1"/>
</dbReference>
<evidence type="ECO:0000313" key="1">
    <source>
        <dbReference type="EMBL" id="RCH44185.1"/>
    </source>
</evidence>
<dbReference type="AlphaFoldDB" id="A0A367G0N5"/>
<name>A0A367G0N5_9FIRM</name>
<dbReference type="Proteomes" id="UP000253208">
    <property type="component" value="Unassembled WGS sequence"/>
</dbReference>
<protein>
    <submittedName>
        <fullName evidence="1">CDP-glycerol--poly(Glycerophosphate) glycerophosphotransferase</fullName>
    </submittedName>
</protein>
<reference evidence="1 2" key="1">
    <citation type="submission" date="2018-02" db="EMBL/GenBank/DDBJ databases">
        <title>Complete genome sequencing of Faecalibacterium prausnitzii strains isolated from the human gut.</title>
        <authorList>
            <person name="Fitzgerald B.C."/>
            <person name="Shkoporov A.N."/>
            <person name="Ross P.R."/>
            <person name="Hill C."/>
        </authorList>
    </citation>
    <scope>NUCLEOTIDE SEQUENCE [LARGE SCALE GENOMIC DNA]</scope>
    <source>
        <strain evidence="1 2">APC942/31-1</strain>
    </source>
</reference>